<protein>
    <submittedName>
        <fullName evidence="1">Response regulator</fullName>
    </submittedName>
</protein>
<accession>A0ABS9HZZ5</accession>
<gene>
    <name evidence="1" type="ORF">L3V18_18210</name>
</gene>
<dbReference type="Proteomes" id="UP001430796">
    <property type="component" value="Unassembled WGS sequence"/>
</dbReference>
<organism evidence="1 2">
    <name type="scientific">Marilutibacter chinensis</name>
    <dbReference type="NCBI Taxonomy" id="2912247"/>
    <lineage>
        <taxon>Bacteria</taxon>
        <taxon>Pseudomonadati</taxon>
        <taxon>Pseudomonadota</taxon>
        <taxon>Gammaproteobacteria</taxon>
        <taxon>Lysobacterales</taxon>
        <taxon>Lysobacteraceae</taxon>
        <taxon>Marilutibacter</taxon>
    </lineage>
</organism>
<reference evidence="2" key="2">
    <citation type="submission" date="2022-01" db="EMBL/GenBank/DDBJ databases">
        <title>Lysobacter chinensis sp. nov., a bacterium isolated from cow dung compost.</title>
        <authorList>
            <person name="Zhou L.Y."/>
        </authorList>
    </citation>
    <scope>NUCLEOTIDE SEQUENCE [LARGE SCALE GENOMIC DNA]</scope>
    <source>
        <strain evidence="2">TLK-CK17</strain>
    </source>
</reference>
<reference evidence="1 2" key="1">
    <citation type="submission" date="2022-01" db="EMBL/GenBank/DDBJ databases">
        <title>Lysobacter chinensis sp. nov., a bacterium isolated from cow dung compost.</title>
        <authorList>
            <person name="Liu Y."/>
        </authorList>
    </citation>
    <scope>NUCLEOTIDE SEQUENCE [LARGE SCALE GENOMIC DNA]</scope>
    <source>
        <strain evidence="1 2">TLK-CK17</strain>
    </source>
</reference>
<dbReference type="InterPro" id="IPR011006">
    <property type="entry name" value="CheY-like_superfamily"/>
</dbReference>
<dbReference type="SUPFAM" id="SSF52172">
    <property type="entry name" value="CheY-like"/>
    <property type="match status" value="1"/>
</dbReference>
<proteinExistence type="predicted"/>
<evidence type="ECO:0000313" key="1">
    <source>
        <dbReference type="EMBL" id="MCF7223699.1"/>
    </source>
</evidence>
<dbReference type="RefSeq" id="WP_237056860.1">
    <property type="nucleotide sequence ID" value="NZ_JAKJPO010000019.1"/>
</dbReference>
<dbReference type="EMBL" id="JAKJPO010000019">
    <property type="protein sequence ID" value="MCF7223699.1"/>
    <property type="molecule type" value="Genomic_DNA"/>
</dbReference>
<keyword evidence="2" id="KW-1185">Reference proteome</keyword>
<comment type="caution">
    <text evidence="1">The sequence shown here is derived from an EMBL/GenBank/DDBJ whole genome shotgun (WGS) entry which is preliminary data.</text>
</comment>
<reference evidence="1 2" key="3">
    <citation type="submission" date="2022-01" db="EMBL/GenBank/DDBJ databases">
        <authorList>
            <person name="Zhou L.Y."/>
        </authorList>
    </citation>
    <scope>NUCLEOTIDE SEQUENCE [LARGE SCALE GENOMIC DNA]</scope>
    <source>
        <strain evidence="1 2">TLK-CK17</strain>
    </source>
</reference>
<name>A0ABS9HZZ5_9GAMM</name>
<dbReference type="Gene3D" id="3.40.50.2300">
    <property type="match status" value="1"/>
</dbReference>
<evidence type="ECO:0000313" key="2">
    <source>
        <dbReference type="Proteomes" id="UP001430796"/>
    </source>
</evidence>
<sequence>MFFRIGKPTPLKDMAQSLHLHGSGREGQKILVVDDQPFVLKEILASHGFSITYTKDIQSTSLTASYPIIICDIKGVGAHLGGKHEGAHLFREIRRAYPEKYIIAFTGYRYDPTYNEYFKYADISLKKDTDSEAWVNVLDNAVGVMADPTRRWLRLRQYLLEHANMELWDVLMLEQGFISSIQQRNESKILNSMVDIQVSPQTSELIKAFATAIFTDILSNGVSSVL</sequence>